<evidence type="ECO:0000313" key="2">
    <source>
        <dbReference type="Proteomes" id="UP000637774"/>
    </source>
</evidence>
<evidence type="ECO:0000313" key="1">
    <source>
        <dbReference type="EMBL" id="GGH84043.1"/>
    </source>
</evidence>
<gene>
    <name evidence="1" type="ORF">GCM10011495_15050</name>
</gene>
<comment type="caution">
    <text evidence="1">The sequence shown here is derived from an EMBL/GenBank/DDBJ whole genome shotgun (WGS) entry which is preliminary data.</text>
</comment>
<keyword evidence="2" id="KW-1185">Reference proteome</keyword>
<accession>A0ABQ2A3V4</accession>
<organism evidence="1 2">
    <name type="scientific">Hymenobacter frigidus</name>
    <dbReference type="NCBI Taxonomy" id="1524095"/>
    <lineage>
        <taxon>Bacteria</taxon>
        <taxon>Pseudomonadati</taxon>
        <taxon>Bacteroidota</taxon>
        <taxon>Cytophagia</taxon>
        <taxon>Cytophagales</taxon>
        <taxon>Hymenobacteraceae</taxon>
        <taxon>Hymenobacter</taxon>
    </lineage>
</organism>
<name>A0ABQ2A3V4_9BACT</name>
<protein>
    <recommendedName>
        <fullName evidence="3">Periplasmic heavy metal sensor</fullName>
    </recommendedName>
</protein>
<sequence length="150" mass="16505">MHSALLLSHMMPSPLRSVFLAGLLAFSLITTSCSIFRHRSKSAPVVETVRTANSPTPPTAARDLADVMATDLQLTPDQTARVRTILTSTVEQANAAKSKFPAQSPQLLAEQKRINIASQKELQQVLGPAKFKQLQANRRKMAAEMQQRQK</sequence>
<proteinExistence type="predicted"/>
<dbReference type="EMBL" id="BMGY01000010">
    <property type="protein sequence ID" value="GGH84043.1"/>
    <property type="molecule type" value="Genomic_DNA"/>
</dbReference>
<dbReference type="Proteomes" id="UP000637774">
    <property type="component" value="Unassembled WGS sequence"/>
</dbReference>
<reference evidence="2" key="1">
    <citation type="journal article" date="2019" name="Int. J. Syst. Evol. Microbiol.">
        <title>The Global Catalogue of Microorganisms (GCM) 10K type strain sequencing project: providing services to taxonomists for standard genome sequencing and annotation.</title>
        <authorList>
            <consortium name="The Broad Institute Genomics Platform"/>
            <consortium name="The Broad Institute Genome Sequencing Center for Infectious Disease"/>
            <person name="Wu L."/>
            <person name="Ma J."/>
        </authorList>
    </citation>
    <scope>NUCLEOTIDE SEQUENCE [LARGE SCALE GENOMIC DNA]</scope>
    <source>
        <strain evidence="2">CGMCC 1.14966</strain>
    </source>
</reference>
<evidence type="ECO:0008006" key="3">
    <source>
        <dbReference type="Google" id="ProtNLM"/>
    </source>
</evidence>